<proteinExistence type="predicted"/>
<evidence type="ECO:0000313" key="1">
    <source>
        <dbReference type="EMBL" id="KAF2499597.1"/>
    </source>
</evidence>
<dbReference type="Proteomes" id="UP000799750">
    <property type="component" value="Unassembled WGS sequence"/>
</dbReference>
<reference evidence="1" key="1">
    <citation type="journal article" date="2020" name="Stud. Mycol.">
        <title>101 Dothideomycetes genomes: a test case for predicting lifestyles and emergence of pathogens.</title>
        <authorList>
            <person name="Haridas S."/>
            <person name="Albert R."/>
            <person name="Binder M."/>
            <person name="Bloem J."/>
            <person name="Labutti K."/>
            <person name="Salamov A."/>
            <person name="Andreopoulos B."/>
            <person name="Baker S."/>
            <person name="Barry K."/>
            <person name="Bills G."/>
            <person name="Bluhm B."/>
            <person name="Cannon C."/>
            <person name="Castanera R."/>
            <person name="Culley D."/>
            <person name="Daum C."/>
            <person name="Ezra D."/>
            <person name="Gonzalez J."/>
            <person name="Henrissat B."/>
            <person name="Kuo A."/>
            <person name="Liang C."/>
            <person name="Lipzen A."/>
            <person name="Lutzoni F."/>
            <person name="Magnuson J."/>
            <person name="Mondo S."/>
            <person name="Nolan M."/>
            <person name="Ohm R."/>
            <person name="Pangilinan J."/>
            <person name="Park H.-J."/>
            <person name="Ramirez L."/>
            <person name="Alfaro M."/>
            <person name="Sun H."/>
            <person name="Tritt A."/>
            <person name="Yoshinaga Y."/>
            <person name="Zwiers L.-H."/>
            <person name="Turgeon B."/>
            <person name="Goodwin S."/>
            <person name="Spatafora J."/>
            <person name="Crous P."/>
            <person name="Grigoriev I."/>
        </authorList>
    </citation>
    <scope>NUCLEOTIDE SEQUENCE</scope>
    <source>
        <strain evidence="1">CBS 269.34</strain>
    </source>
</reference>
<evidence type="ECO:0000313" key="2">
    <source>
        <dbReference type="Proteomes" id="UP000799750"/>
    </source>
</evidence>
<keyword evidence="2" id="KW-1185">Reference proteome</keyword>
<gene>
    <name evidence="1" type="ORF">BU16DRAFT_277491</name>
</gene>
<protein>
    <submittedName>
        <fullName evidence="1">Uncharacterized protein</fullName>
    </submittedName>
</protein>
<dbReference type="AlphaFoldDB" id="A0A6A6R7Z5"/>
<dbReference type="EMBL" id="MU004184">
    <property type="protein sequence ID" value="KAF2499597.1"/>
    <property type="molecule type" value="Genomic_DNA"/>
</dbReference>
<organism evidence="1 2">
    <name type="scientific">Lophium mytilinum</name>
    <dbReference type="NCBI Taxonomy" id="390894"/>
    <lineage>
        <taxon>Eukaryota</taxon>
        <taxon>Fungi</taxon>
        <taxon>Dikarya</taxon>
        <taxon>Ascomycota</taxon>
        <taxon>Pezizomycotina</taxon>
        <taxon>Dothideomycetes</taxon>
        <taxon>Pleosporomycetidae</taxon>
        <taxon>Mytilinidiales</taxon>
        <taxon>Mytilinidiaceae</taxon>
        <taxon>Lophium</taxon>
    </lineage>
</organism>
<accession>A0A6A6R7Z5</accession>
<name>A0A6A6R7Z5_9PEZI</name>
<sequence>MPFSHGICKHRGFVPLPEEASYGRLMLGDYRLRSTLSSVHHILAAMSLSRLFWRQWPLHTESAPESEADLAASASLGYVDASKMHARQSENSRSIRVTLHFLSHSFPFGSLGYMTLPRMITMFSRPALQLLAQANHCKLIPIFYIARGSDHLVDLTRHEALHYAGSSRKTLQSPASS</sequence>